<reference evidence="1" key="1">
    <citation type="submission" date="2021-02" db="EMBL/GenBank/DDBJ databases">
        <authorList>
            <person name="Dougan E. K."/>
            <person name="Rhodes N."/>
            <person name="Thang M."/>
            <person name="Chan C."/>
        </authorList>
    </citation>
    <scope>NUCLEOTIDE SEQUENCE</scope>
</reference>
<accession>A0A812QLM6</accession>
<gene>
    <name evidence="1" type="ORF">SPIL2461_LOCUS9663</name>
</gene>
<protein>
    <submittedName>
        <fullName evidence="1">Uncharacterized protein</fullName>
    </submittedName>
</protein>
<proteinExistence type="predicted"/>
<name>A0A812QLM6_SYMPI</name>
<dbReference type="Proteomes" id="UP000649617">
    <property type="component" value="Unassembled WGS sequence"/>
</dbReference>
<dbReference type="OrthoDB" id="428889at2759"/>
<comment type="caution">
    <text evidence="1">The sequence shown here is derived from an EMBL/GenBank/DDBJ whole genome shotgun (WGS) entry which is preliminary data.</text>
</comment>
<sequence length="168" mass="18414">MAGGQSEEPCDRTWQVNAESGTLQGWGAITLPATSEPANLLGQTETQNVQYDAAKTSLRDDLCDVADPSKLQALLCDNAALFEVCQRAVAIAGETLSEAPSQLANVEMLQVALNHICQHCDIDLLEKEEADELWDGPMDLGVFYQFAREYFSSLCRVLTMDISLIQNE</sequence>
<evidence type="ECO:0000313" key="2">
    <source>
        <dbReference type="Proteomes" id="UP000649617"/>
    </source>
</evidence>
<dbReference type="EMBL" id="CAJNIZ010017091">
    <property type="protein sequence ID" value="CAE7393422.1"/>
    <property type="molecule type" value="Genomic_DNA"/>
</dbReference>
<dbReference type="AlphaFoldDB" id="A0A812QLM6"/>
<organism evidence="1 2">
    <name type="scientific">Symbiodinium pilosum</name>
    <name type="common">Dinoflagellate</name>
    <dbReference type="NCBI Taxonomy" id="2952"/>
    <lineage>
        <taxon>Eukaryota</taxon>
        <taxon>Sar</taxon>
        <taxon>Alveolata</taxon>
        <taxon>Dinophyceae</taxon>
        <taxon>Suessiales</taxon>
        <taxon>Symbiodiniaceae</taxon>
        <taxon>Symbiodinium</taxon>
    </lineage>
</organism>
<evidence type="ECO:0000313" key="1">
    <source>
        <dbReference type="EMBL" id="CAE7393422.1"/>
    </source>
</evidence>
<keyword evidence="2" id="KW-1185">Reference proteome</keyword>